<evidence type="ECO:0000313" key="2">
    <source>
        <dbReference type="EMBL" id="MFD2868512.1"/>
    </source>
</evidence>
<keyword evidence="3" id="KW-1185">Reference proteome</keyword>
<gene>
    <name evidence="2" type="ORF">ACFSY7_08370</name>
</gene>
<organism evidence="2 3">
    <name type="scientific">Kurthia populi</name>
    <dbReference type="NCBI Taxonomy" id="1562132"/>
    <lineage>
        <taxon>Bacteria</taxon>
        <taxon>Bacillati</taxon>
        <taxon>Bacillota</taxon>
        <taxon>Bacilli</taxon>
        <taxon>Bacillales</taxon>
        <taxon>Caryophanaceae</taxon>
        <taxon>Kurthia</taxon>
    </lineage>
</organism>
<reference evidence="3" key="1">
    <citation type="journal article" date="2019" name="Int. J. Syst. Evol. Microbiol.">
        <title>The Global Catalogue of Microorganisms (GCM) 10K type strain sequencing project: providing services to taxonomists for standard genome sequencing and annotation.</title>
        <authorList>
            <consortium name="The Broad Institute Genomics Platform"/>
            <consortium name="The Broad Institute Genome Sequencing Center for Infectious Disease"/>
            <person name="Wu L."/>
            <person name="Ma J."/>
        </authorList>
    </citation>
    <scope>NUCLEOTIDE SEQUENCE [LARGE SCALE GENOMIC DNA]</scope>
    <source>
        <strain evidence="3">KCTC 33522</strain>
    </source>
</reference>
<accession>A0ABW5XZL0</accession>
<dbReference type="Pfam" id="PF09643">
    <property type="entry name" value="YopX"/>
    <property type="match status" value="1"/>
</dbReference>
<name>A0ABW5XZL0_9BACL</name>
<dbReference type="SUPFAM" id="SSF159006">
    <property type="entry name" value="YopX-like"/>
    <property type="match status" value="1"/>
</dbReference>
<comment type="caution">
    <text evidence="2">The sequence shown here is derived from an EMBL/GenBank/DDBJ whole genome shotgun (WGS) entry which is preliminary data.</text>
</comment>
<dbReference type="Gene3D" id="2.30.30.290">
    <property type="entry name" value="YopX-like domains"/>
    <property type="match status" value="1"/>
</dbReference>
<protein>
    <submittedName>
        <fullName evidence="2">YopX family protein</fullName>
    </submittedName>
</protein>
<feature type="domain" description="YopX protein" evidence="1">
    <location>
        <begin position="29"/>
        <end position="160"/>
    </location>
</feature>
<dbReference type="InterPro" id="IPR010024">
    <property type="entry name" value="CHP16711"/>
</dbReference>
<dbReference type="RefSeq" id="WP_380147567.1">
    <property type="nucleotide sequence ID" value="NZ_JBHUOR010000041.1"/>
</dbReference>
<dbReference type="Proteomes" id="UP001597568">
    <property type="component" value="Unassembled WGS sequence"/>
</dbReference>
<proteinExistence type="predicted"/>
<sequence length="162" mass="19036">MREHKIRIWDADNNEMLGPFDLTQNPIYWADKMRDGVLIQYTGLKDVNGVEIYEGDIIRHTENVRVGTTRSRRGRSRKYDTFAVYGDREVISVVRFDVFENTLGFITSTNSNTAYDSYFFGEGKRTDKPDLYIQNLTDRLNVKKEYEVIGNIYENKELLEEK</sequence>
<evidence type="ECO:0000313" key="3">
    <source>
        <dbReference type="Proteomes" id="UP001597568"/>
    </source>
</evidence>
<dbReference type="InterPro" id="IPR023385">
    <property type="entry name" value="YopX-like_C"/>
</dbReference>
<dbReference type="NCBIfam" id="TIGR01671">
    <property type="entry name" value="phage_TIGR01671"/>
    <property type="match status" value="1"/>
</dbReference>
<dbReference type="EMBL" id="JBHUOR010000041">
    <property type="protein sequence ID" value="MFD2868512.1"/>
    <property type="molecule type" value="Genomic_DNA"/>
</dbReference>
<dbReference type="InterPro" id="IPR019096">
    <property type="entry name" value="YopX_protein"/>
</dbReference>
<evidence type="ECO:0000259" key="1">
    <source>
        <dbReference type="Pfam" id="PF09643"/>
    </source>
</evidence>